<keyword evidence="1" id="KW-0472">Membrane</keyword>
<comment type="caution">
    <text evidence="2">The sequence shown here is derived from an EMBL/GenBank/DDBJ whole genome shotgun (WGS) entry which is preliminary data.</text>
</comment>
<feature type="transmembrane region" description="Helical" evidence="1">
    <location>
        <begin position="155"/>
        <end position="179"/>
    </location>
</feature>
<dbReference type="SUPFAM" id="SSF103473">
    <property type="entry name" value="MFS general substrate transporter"/>
    <property type="match status" value="1"/>
</dbReference>
<feature type="transmembrane region" description="Helical" evidence="1">
    <location>
        <begin position="21"/>
        <end position="42"/>
    </location>
</feature>
<feature type="transmembrane region" description="Helical" evidence="1">
    <location>
        <begin position="185"/>
        <end position="205"/>
    </location>
</feature>
<dbReference type="RefSeq" id="WP_309388394.1">
    <property type="nucleotide sequence ID" value="NZ_JADBEO010000002.1"/>
</dbReference>
<dbReference type="Gene3D" id="1.20.1250.20">
    <property type="entry name" value="MFS general substrate transporter like domains"/>
    <property type="match status" value="1"/>
</dbReference>
<dbReference type="InterPro" id="IPR036259">
    <property type="entry name" value="MFS_trans_sf"/>
</dbReference>
<organism evidence="2 3">
    <name type="scientific">Chelatococcus sambhunathii</name>
    <dbReference type="NCBI Taxonomy" id="363953"/>
    <lineage>
        <taxon>Bacteria</taxon>
        <taxon>Pseudomonadati</taxon>
        <taxon>Pseudomonadota</taxon>
        <taxon>Alphaproteobacteria</taxon>
        <taxon>Hyphomicrobiales</taxon>
        <taxon>Chelatococcaceae</taxon>
        <taxon>Chelatococcus</taxon>
    </lineage>
</organism>
<feature type="transmembrane region" description="Helical" evidence="1">
    <location>
        <begin position="386"/>
        <end position="419"/>
    </location>
</feature>
<feature type="transmembrane region" description="Helical" evidence="1">
    <location>
        <begin position="124"/>
        <end position="143"/>
    </location>
</feature>
<feature type="transmembrane region" description="Helical" evidence="1">
    <location>
        <begin position="310"/>
        <end position="328"/>
    </location>
</feature>
<sequence>MSIEISGESRRGWRRLVDIRPGEGALIAWASLYVFSLMTAYYVLRPLRDAFGVESGIENLPWLFTATLVAMIALNPLYAALVRRLVARRVVTLVYLFFLTTLAGFGVASHVVDPQGIVWVGRAFFVWLSVFNLFVVSIFWTLMVDIFDSGGAKRLFGFLSAAATLGATLGSTIAATLAKVLTADLLMACAGALLVVAIFCVWRIVNLARGVPSRSHPDLEREAVGGGLLAGLGHVARSPYLLNIGVYILLFAVTSTFLYFQQAEIAKASFADRSARTAFFAQVDLAVNLLTLAVQLLLTGRMLKHLGTPVCAALLPAMTLVGFAILAWSPTIGALVVFQVARRVGNFGLAKPTREVLFTVISREDKYKAKNVVDTVVYRLGDQVGAWSYALLGGLGIVGLSLAALPIAAVWLGVGWWLGTRQEAMARNLSADGGPLPQSLSR</sequence>
<feature type="transmembrane region" description="Helical" evidence="1">
    <location>
        <begin position="240"/>
        <end position="259"/>
    </location>
</feature>
<evidence type="ECO:0000313" key="2">
    <source>
        <dbReference type="EMBL" id="MDR4305347.1"/>
    </source>
</evidence>
<dbReference type="EMBL" id="JADBEO010000002">
    <property type="protein sequence ID" value="MDR4305347.1"/>
    <property type="molecule type" value="Genomic_DNA"/>
</dbReference>
<gene>
    <name evidence="2" type="ORF">IHQ68_01755</name>
</gene>
<feature type="transmembrane region" description="Helical" evidence="1">
    <location>
        <begin position="93"/>
        <end position="112"/>
    </location>
</feature>
<proteinExistence type="predicted"/>
<evidence type="ECO:0000313" key="3">
    <source>
        <dbReference type="Proteomes" id="UP001181622"/>
    </source>
</evidence>
<accession>A0ABU1DB59</accession>
<dbReference type="PANTHER" id="PTHR43596">
    <property type="entry name" value="ADP,ATP CARRIER PROTEIN"/>
    <property type="match status" value="1"/>
</dbReference>
<keyword evidence="3" id="KW-1185">Reference proteome</keyword>
<evidence type="ECO:0000256" key="1">
    <source>
        <dbReference type="SAM" id="Phobius"/>
    </source>
</evidence>
<keyword evidence="1" id="KW-1133">Transmembrane helix</keyword>
<reference evidence="2" key="1">
    <citation type="submission" date="2020-10" db="EMBL/GenBank/DDBJ databases">
        <authorList>
            <person name="Abbas A."/>
            <person name="Razzaq R."/>
            <person name="Waqas M."/>
            <person name="Abbas N."/>
            <person name="Nielsen T.K."/>
            <person name="Hansen L.H."/>
            <person name="Hussain S."/>
            <person name="Shahid M."/>
        </authorList>
    </citation>
    <scope>NUCLEOTIDE SEQUENCE</scope>
    <source>
        <strain evidence="2">S14</strain>
    </source>
</reference>
<dbReference type="Proteomes" id="UP001181622">
    <property type="component" value="Unassembled WGS sequence"/>
</dbReference>
<keyword evidence="1" id="KW-0812">Transmembrane</keyword>
<name>A0ABU1DB59_9HYPH</name>
<feature type="transmembrane region" description="Helical" evidence="1">
    <location>
        <begin position="62"/>
        <end position="81"/>
    </location>
</feature>
<feature type="transmembrane region" description="Helical" evidence="1">
    <location>
        <begin position="279"/>
        <end position="298"/>
    </location>
</feature>
<dbReference type="PANTHER" id="PTHR43596:SF1">
    <property type="entry name" value="ADP,ATP CARRIER PROTEIN"/>
    <property type="match status" value="1"/>
</dbReference>
<protein>
    <submittedName>
        <fullName evidence="2">MFS transporter</fullName>
    </submittedName>
</protein>